<name>A0A1I6LJT2_9BACT</name>
<gene>
    <name evidence="3" type="ORF">SAMN05421771_0788</name>
</gene>
<evidence type="ECO:0000313" key="4">
    <source>
        <dbReference type="Proteomes" id="UP000199024"/>
    </source>
</evidence>
<dbReference type="OrthoDB" id="9802525at2"/>
<dbReference type="Proteomes" id="UP000199024">
    <property type="component" value="Unassembled WGS sequence"/>
</dbReference>
<dbReference type="GO" id="GO:0016757">
    <property type="term" value="F:glycosyltransferase activity"/>
    <property type="evidence" value="ECO:0007669"/>
    <property type="project" value="InterPro"/>
</dbReference>
<feature type="domain" description="Glycosyltransferase subfamily 4-like N-terminal" evidence="2">
    <location>
        <begin position="80"/>
        <end position="201"/>
    </location>
</feature>
<dbReference type="Pfam" id="PF00534">
    <property type="entry name" value="Glycos_transf_1"/>
    <property type="match status" value="1"/>
</dbReference>
<keyword evidence="3" id="KW-0808">Transferase</keyword>
<dbReference type="EMBL" id="FOZL01000001">
    <property type="protein sequence ID" value="SFS03550.1"/>
    <property type="molecule type" value="Genomic_DNA"/>
</dbReference>
<dbReference type="InterPro" id="IPR050194">
    <property type="entry name" value="Glycosyltransferase_grp1"/>
</dbReference>
<dbReference type="STRING" id="474950.SAMN05421771_0788"/>
<dbReference type="SUPFAM" id="SSF53756">
    <property type="entry name" value="UDP-Glycosyltransferase/glycogen phosphorylase"/>
    <property type="match status" value="1"/>
</dbReference>
<organism evidence="3 4">
    <name type="scientific">Granulicella pectinivorans</name>
    <dbReference type="NCBI Taxonomy" id="474950"/>
    <lineage>
        <taxon>Bacteria</taxon>
        <taxon>Pseudomonadati</taxon>
        <taxon>Acidobacteriota</taxon>
        <taxon>Terriglobia</taxon>
        <taxon>Terriglobales</taxon>
        <taxon>Acidobacteriaceae</taxon>
        <taxon>Granulicella</taxon>
    </lineage>
</organism>
<dbReference type="PANTHER" id="PTHR45947:SF3">
    <property type="entry name" value="SULFOQUINOVOSYL TRANSFERASE SQD2"/>
    <property type="match status" value="1"/>
</dbReference>
<dbReference type="Pfam" id="PF13439">
    <property type="entry name" value="Glyco_transf_4"/>
    <property type="match status" value="1"/>
</dbReference>
<evidence type="ECO:0000313" key="3">
    <source>
        <dbReference type="EMBL" id="SFS03550.1"/>
    </source>
</evidence>
<sequence>MRPPRVAYFPDSFHEVNGVAHTSRNFVSFAQRRDLPFLCVRASGSRPRQYLFETEGNLQTLELPRSRISIQMEKDLFFDPLFFRYASLIARTLRAFSPDVIHITGPSELGIFGAYFAWKLGIPLAASWHTNVHEYAARRLAWLTSRLHPGIDHAIESSALAATARFYGLAKVLFAPNAELCRMLEATTHRPCHLMQRGVDTVLFSPQHRTRPAGDPTIILGFVGRLSVEKNVALLPVIARELTALTHRSVRFLIIGQGAEEQSLKAALPNADFAGVLRGQALANAYANMDLLVFPSHTDTFGNVVLEALASGVPAIVTPDGGPKYIVRDHETGYIAQDADFPQSIASLLNDPPRLARMRIAARDYAETCTWDAVFERVYAAYPYPSKP</sequence>
<dbReference type="InterPro" id="IPR001296">
    <property type="entry name" value="Glyco_trans_1"/>
</dbReference>
<dbReference type="RefSeq" id="WP_089836792.1">
    <property type="nucleotide sequence ID" value="NZ_FOZL01000001.1"/>
</dbReference>
<accession>A0A1I6LJT2</accession>
<reference evidence="3 4" key="1">
    <citation type="submission" date="2016-10" db="EMBL/GenBank/DDBJ databases">
        <authorList>
            <person name="de Groot N.N."/>
        </authorList>
    </citation>
    <scope>NUCLEOTIDE SEQUENCE [LARGE SCALE GENOMIC DNA]</scope>
    <source>
        <strain evidence="3 4">DSM 21001</strain>
    </source>
</reference>
<dbReference type="AlphaFoldDB" id="A0A1I6LJT2"/>
<dbReference type="Gene3D" id="3.40.50.2000">
    <property type="entry name" value="Glycogen Phosphorylase B"/>
    <property type="match status" value="2"/>
</dbReference>
<feature type="domain" description="Glycosyl transferase family 1" evidence="1">
    <location>
        <begin position="215"/>
        <end position="363"/>
    </location>
</feature>
<keyword evidence="4" id="KW-1185">Reference proteome</keyword>
<dbReference type="PANTHER" id="PTHR45947">
    <property type="entry name" value="SULFOQUINOVOSYL TRANSFERASE SQD2"/>
    <property type="match status" value="1"/>
</dbReference>
<dbReference type="InterPro" id="IPR028098">
    <property type="entry name" value="Glyco_trans_4-like_N"/>
</dbReference>
<evidence type="ECO:0000259" key="1">
    <source>
        <dbReference type="Pfam" id="PF00534"/>
    </source>
</evidence>
<protein>
    <submittedName>
        <fullName evidence="3">Glycosyltransferase involved in cell wall bisynthesis</fullName>
    </submittedName>
</protein>
<proteinExistence type="predicted"/>
<evidence type="ECO:0000259" key="2">
    <source>
        <dbReference type="Pfam" id="PF13439"/>
    </source>
</evidence>